<feature type="transmembrane region" description="Helical" evidence="7">
    <location>
        <begin position="6"/>
        <end position="22"/>
    </location>
</feature>
<dbReference type="Pfam" id="PF00067">
    <property type="entry name" value="p450"/>
    <property type="match status" value="1"/>
</dbReference>
<dbReference type="Proteomes" id="UP000826271">
    <property type="component" value="Unassembled WGS sequence"/>
</dbReference>
<keyword evidence="7" id="KW-0812">Transmembrane</keyword>
<evidence type="ECO:0000256" key="2">
    <source>
        <dbReference type="ARBA" id="ARBA00022617"/>
    </source>
</evidence>
<feature type="transmembrane region" description="Helical" evidence="7">
    <location>
        <begin position="229"/>
        <end position="248"/>
    </location>
</feature>
<dbReference type="InterPro" id="IPR002401">
    <property type="entry name" value="Cyt_P450_E_grp-I"/>
</dbReference>
<proteinExistence type="predicted"/>
<evidence type="ECO:0000256" key="6">
    <source>
        <dbReference type="ARBA" id="ARBA00023033"/>
    </source>
</evidence>
<reference evidence="8" key="1">
    <citation type="submission" date="2019-10" db="EMBL/GenBank/DDBJ databases">
        <authorList>
            <person name="Zhang R."/>
            <person name="Pan Y."/>
            <person name="Wang J."/>
            <person name="Ma R."/>
            <person name="Yu S."/>
        </authorList>
    </citation>
    <scope>NUCLEOTIDE SEQUENCE</scope>
    <source>
        <strain evidence="8">LA-IB0</strain>
        <tissue evidence="8">Leaf</tissue>
    </source>
</reference>
<dbReference type="InterPro" id="IPR036396">
    <property type="entry name" value="Cyt_P450_sf"/>
</dbReference>
<dbReference type="SUPFAM" id="SSF48264">
    <property type="entry name" value="Cytochrome P450"/>
    <property type="match status" value="1"/>
</dbReference>
<comment type="subcellular location">
    <subcellularLocation>
        <location evidence="1">Membrane</location>
        <topology evidence="1">Single-pass membrane protein</topology>
    </subcellularLocation>
</comment>
<dbReference type="GO" id="GO:0005506">
    <property type="term" value="F:iron ion binding"/>
    <property type="evidence" value="ECO:0007669"/>
    <property type="project" value="InterPro"/>
</dbReference>
<evidence type="ECO:0000256" key="1">
    <source>
        <dbReference type="ARBA" id="ARBA00004167"/>
    </source>
</evidence>
<evidence type="ECO:0000256" key="3">
    <source>
        <dbReference type="ARBA" id="ARBA00022723"/>
    </source>
</evidence>
<gene>
    <name evidence="8" type="ORF">BUALT_Bualt04G0053900</name>
</gene>
<keyword evidence="5" id="KW-0408">Iron</keyword>
<name>A0AAV6XMW8_9LAMI</name>
<evidence type="ECO:0000256" key="4">
    <source>
        <dbReference type="ARBA" id="ARBA00023002"/>
    </source>
</evidence>
<dbReference type="InterPro" id="IPR050651">
    <property type="entry name" value="Plant_Cytochrome_P450_Monoox"/>
</dbReference>
<evidence type="ECO:0000313" key="8">
    <source>
        <dbReference type="EMBL" id="KAG8383823.1"/>
    </source>
</evidence>
<accession>A0AAV6XMW8</accession>
<sequence>MEIGSFIYGIIALSFLFYYCMLSSNSAKSKTHTYKAPPVAGGARPFIGHLHLMRRGSSSELPHTILAALADKYGPAFTIRIGVHKALVVSSSELVKELFTTCDVAVASRPKLRAAKHLGYNYAMFGFSPYGAYWRQLRKLISVELLSSRRVELLSHVRVSEIDRSVNELYQLWEAKKNSSGSVMVEMKEWFGNLNLNVVLRMVAGKRFFGANVDDAEEARRCREVMRGFFQLAGLFVVADALPYLGWLDIGGYEKRMKETAKALDKIVGEWLVEHREKAYNSGETKRPEDFMDVMLSVVQSGEVHEQYDVDTIIKATCVIMCLMR</sequence>
<dbReference type="GO" id="GO:0016705">
    <property type="term" value="F:oxidoreductase activity, acting on paired donors, with incorporation or reduction of molecular oxygen"/>
    <property type="evidence" value="ECO:0007669"/>
    <property type="project" value="InterPro"/>
</dbReference>
<dbReference type="PANTHER" id="PTHR47947:SF39">
    <property type="entry name" value="CYTOCHROME P450"/>
    <property type="match status" value="1"/>
</dbReference>
<keyword evidence="7" id="KW-1133">Transmembrane helix</keyword>
<keyword evidence="9" id="KW-1185">Reference proteome</keyword>
<evidence type="ECO:0000313" key="9">
    <source>
        <dbReference type="Proteomes" id="UP000826271"/>
    </source>
</evidence>
<keyword evidence="2" id="KW-0349">Heme</keyword>
<keyword evidence="4" id="KW-0560">Oxidoreductase</keyword>
<evidence type="ECO:0008006" key="10">
    <source>
        <dbReference type="Google" id="ProtNLM"/>
    </source>
</evidence>
<dbReference type="GO" id="GO:0020037">
    <property type="term" value="F:heme binding"/>
    <property type="evidence" value="ECO:0007669"/>
    <property type="project" value="InterPro"/>
</dbReference>
<dbReference type="InterPro" id="IPR001128">
    <property type="entry name" value="Cyt_P450"/>
</dbReference>
<dbReference type="GO" id="GO:0004497">
    <property type="term" value="F:monooxygenase activity"/>
    <property type="evidence" value="ECO:0007669"/>
    <property type="project" value="UniProtKB-KW"/>
</dbReference>
<dbReference type="EMBL" id="WHWC01000004">
    <property type="protein sequence ID" value="KAG8383823.1"/>
    <property type="molecule type" value="Genomic_DNA"/>
</dbReference>
<dbReference type="AlphaFoldDB" id="A0AAV6XMW8"/>
<dbReference type="GO" id="GO:0016020">
    <property type="term" value="C:membrane"/>
    <property type="evidence" value="ECO:0007669"/>
    <property type="project" value="UniProtKB-SubCell"/>
</dbReference>
<comment type="caution">
    <text evidence="8">The sequence shown here is derived from an EMBL/GenBank/DDBJ whole genome shotgun (WGS) entry which is preliminary data.</text>
</comment>
<dbReference type="PRINTS" id="PR00463">
    <property type="entry name" value="EP450I"/>
</dbReference>
<keyword evidence="3" id="KW-0479">Metal-binding</keyword>
<evidence type="ECO:0000256" key="5">
    <source>
        <dbReference type="ARBA" id="ARBA00023004"/>
    </source>
</evidence>
<keyword evidence="7" id="KW-0472">Membrane</keyword>
<organism evidence="8 9">
    <name type="scientific">Buddleja alternifolia</name>
    <dbReference type="NCBI Taxonomy" id="168488"/>
    <lineage>
        <taxon>Eukaryota</taxon>
        <taxon>Viridiplantae</taxon>
        <taxon>Streptophyta</taxon>
        <taxon>Embryophyta</taxon>
        <taxon>Tracheophyta</taxon>
        <taxon>Spermatophyta</taxon>
        <taxon>Magnoliopsida</taxon>
        <taxon>eudicotyledons</taxon>
        <taxon>Gunneridae</taxon>
        <taxon>Pentapetalae</taxon>
        <taxon>asterids</taxon>
        <taxon>lamiids</taxon>
        <taxon>Lamiales</taxon>
        <taxon>Scrophulariaceae</taxon>
        <taxon>Buddlejeae</taxon>
        <taxon>Buddleja</taxon>
    </lineage>
</organism>
<dbReference type="PANTHER" id="PTHR47947">
    <property type="entry name" value="CYTOCHROME P450 82C3-RELATED"/>
    <property type="match status" value="1"/>
</dbReference>
<protein>
    <recommendedName>
        <fullName evidence="10">Cytochrome P450</fullName>
    </recommendedName>
</protein>
<evidence type="ECO:0000256" key="7">
    <source>
        <dbReference type="SAM" id="Phobius"/>
    </source>
</evidence>
<dbReference type="Gene3D" id="1.10.630.10">
    <property type="entry name" value="Cytochrome P450"/>
    <property type="match status" value="1"/>
</dbReference>
<keyword evidence="6" id="KW-0503">Monooxygenase</keyword>